<name>A0AC60PXJ7_IXOPE</name>
<sequence length="221" mass="24269">TVSPQGTYEPEGVWGRAPRIVMDPESTVCLETLPSLTVRGVPVFDEKRIPAVKPSPGTFLWGLASCSFVESEVTSGDQHVGAIGRARPEPIAEDALECDLETVAERFDCHPEGNASENACVLRGCCWEVLDDTVDETVENSAGIPRCFFPKHYLGYSVQGAQTSIDRITVQLKRRTPSGIDVDVPLVQVQVLSYDRYTVRIKCDKQKQPKATSLEPDTFAI</sequence>
<reference evidence="1 2" key="1">
    <citation type="journal article" date="2020" name="Cell">
        <title>Large-Scale Comparative Analyses of Tick Genomes Elucidate Their Genetic Diversity and Vector Capacities.</title>
        <authorList>
            <consortium name="Tick Genome and Microbiome Consortium (TIGMIC)"/>
            <person name="Jia N."/>
            <person name="Wang J."/>
            <person name="Shi W."/>
            <person name="Du L."/>
            <person name="Sun Y."/>
            <person name="Zhan W."/>
            <person name="Jiang J.F."/>
            <person name="Wang Q."/>
            <person name="Zhang B."/>
            <person name="Ji P."/>
            <person name="Bell-Sakyi L."/>
            <person name="Cui X.M."/>
            <person name="Yuan T.T."/>
            <person name="Jiang B.G."/>
            <person name="Yang W.F."/>
            <person name="Lam T.T."/>
            <person name="Chang Q.C."/>
            <person name="Ding S.J."/>
            <person name="Wang X.J."/>
            <person name="Zhu J.G."/>
            <person name="Ruan X.D."/>
            <person name="Zhao L."/>
            <person name="Wei J.T."/>
            <person name="Ye R.Z."/>
            <person name="Que T.C."/>
            <person name="Du C.H."/>
            <person name="Zhou Y.H."/>
            <person name="Cheng J.X."/>
            <person name="Dai P.F."/>
            <person name="Guo W.B."/>
            <person name="Han X.H."/>
            <person name="Huang E.J."/>
            <person name="Li L.F."/>
            <person name="Wei W."/>
            <person name="Gao Y.C."/>
            <person name="Liu J.Z."/>
            <person name="Shao H.Z."/>
            <person name="Wang X."/>
            <person name="Wang C.C."/>
            <person name="Yang T.C."/>
            <person name="Huo Q.B."/>
            <person name="Li W."/>
            <person name="Chen H.Y."/>
            <person name="Chen S.E."/>
            <person name="Zhou L.G."/>
            <person name="Ni X.B."/>
            <person name="Tian J.H."/>
            <person name="Sheng Y."/>
            <person name="Liu T."/>
            <person name="Pan Y.S."/>
            <person name="Xia L.Y."/>
            <person name="Li J."/>
            <person name="Zhao F."/>
            <person name="Cao W.C."/>
        </authorList>
    </citation>
    <scope>NUCLEOTIDE SEQUENCE [LARGE SCALE GENOMIC DNA]</scope>
    <source>
        <strain evidence="1">Iper-2018</strain>
    </source>
</reference>
<dbReference type="Proteomes" id="UP000805193">
    <property type="component" value="Unassembled WGS sequence"/>
</dbReference>
<comment type="caution">
    <text evidence="1">The sequence shown here is derived from an EMBL/GenBank/DDBJ whole genome shotgun (WGS) entry which is preliminary data.</text>
</comment>
<accession>A0AC60PXJ7</accession>
<gene>
    <name evidence="1" type="ORF">HPB47_026853</name>
</gene>
<evidence type="ECO:0000313" key="2">
    <source>
        <dbReference type="Proteomes" id="UP000805193"/>
    </source>
</evidence>
<feature type="non-terminal residue" evidence="1">
    <location>
        <position position="1"/>
    </location>
</feature>
<organism evidence="1 2">
    <name type="scientific">Ixodes persulcatus</name>
    <name type="common">Taiga tick</name>
    <dbReference type="NCBI Taxonomy" id="34615"/>
    <lineage>
        <taxon>Eukaryota</taxon>
        <taxon>Metazoa</taxon>
        <taxon>Ecdysozoa</taxon>
        <taxon>Arthropoda</taxon>
        <taxon>Chelicerata</taxon>
        <taxon>Arachnida</taxon>
        <taxon>Acari</taxon>
        <taxon>Parasitiformes</taxon>
        <taxon>Ixodida</taxon>
        <taxon>Ixodoidea</taxon>
        <taxon>Ixodidae</taxon>
        <taxon>Ixodinae</taxon>
        <taxon>Ixodes</taxon>
    </lineage>
</organism>
<evidence type="ECO:0000313" key="1">
    <source>
        <dbReference type="EMBL" id="KAG0426034.1"/>
    </source>
</evidence>
<protein>
    <submittedName>
        <fullName evidence="1">Uncharacterized protein</fullName>
    </submittedName>
</protein>
<keyword evidence="2" id="KW-1185">Reference proteome</keyword>
<dbReference type="EMBL" id="JABSTQ010009776">
    <property type="protein sequence ID" value="KAG0426034.1"/>
    <property type="molecule type" value="Genomic_DNA"/>
</dbReference>
<proteinExistence type="predicted"/>